<sequence length="222" mass="24733">MKIIFLLLILLIYSFSNCKQNLDTKPKEEVVRKTESRTRVNLLKDFPAMHDSTFVNAVIEIPSGSLDKWELNKKTGALEWQQQDSIPRIVQYIGYPGNYGMIPQTLLSKENGGDGDPLDILVLGAPVERGSVIKCKLIGILYLKDNGEQDDKLIAVANDSPFVNLNSIDELNAQFNGVSSIIKTWFANYKGPNAMSSSGFGDRDEALTILRSAMIDYKINTD</sequence>
<evidence type="ECO:0000313" key="7">
    <source>
        <dbReference type="Proteomes" id="UP000289238"/>
    </source>
</evidence>
<evidence type="ECO:0000256" key="2">
    <source>
        <dbReference type="ARBA" id="ARBA00012146"/>
    </source>
</evidence>
<proteinExistence type="predicted"/>
<evidence type="ECO:0000256" key="3">
    <source>
        <dbReference type="ARBA" id="ARBA00022723"/>
    </source>
</evidence>
<gene>
    <name evidence="6" type="ORF">DSM00_1094</name>
</gene>
<dbReference type="EMBL" id="QOVM01000002">
    <property type="protein sequence ID" value="RXG23480.1"/>
    <property type="molecule type" value="Genomic_DNA"/>
</dbReference>
<dbReference type="InterPro" id="IPR008162">
    <property type="entry name" value="Pyrophosphatase"/>
</dbReference>
<organism evidence="6 7">
    <name type="scientific">Leeuwenhoekiella aequorea</name>
    <dbReference type="NCBI Taxonomy" id="283736"/>
    <lineage>
        <taxon>Bacteria</taxon>
        <taxon>Pseudomonadati</taxon>
        <taxon>Bacteroidota</taxon>
        <taxon>Flavobacteriia</taxon>
        <taxon>Flavobacteriales</taxon>
        <taxon>Flavobacteriaceae</taxon>
        <taxon>Leeuwenhoekiella</taxon>
    </lineage>
</organism>
<dbReference type="Proteomes" id="UP000289238">
    <property type="component" value="Unassembled WGS sequence"/>
</dbReference>
<dbReference type="RefSeq" id="WP_128757002.1">
    <property type="nucleotide sequence ID" value="NZ_QOVM01000002.1"/>
</dbReference>
<keyword evidence="5" id="KW-0460">Magnesium</keyword>
<dbReference type="PANTHER" id="PTHR10286">
    <property type="entry name" value="INORGANIC PYROPHOSPHATASE"/>
    <property type="match status" value="1"/>
</dbReference>
<dbReference type="GO" id="GO:0006796">
    <property type="term" value="P:phosphate-containing compound metabolic process"/>
    <property type="evidence" value="ECO:0007669"/>
    <property type="project" value="InterPro"/>
</dbReference>
<accession>A0A4Q0P9L0</accession>
<comment type="caution">
    <text evidence="6">The sequence shown here is derived from an EMBL/GenBank/DDBJ whole genome shotgun (WGS) entry which is preliminary data.</text>
</comment>
<evidence type="ECO:0000256" key="5">
    <source>
        <dbReference type="ARBA" id="ARBA00022842"/>
    </source>
</evidence>
<dbReference type="AlphaFoldDB" id="A0A4Q0P9L0"/>
<dbReference type="InterPro" id="IPR036649">
    <property type="entry name" value="Pyrophosphatase_sf"/>
</dbReference>
<keyword evidence="3" id="KW-0479">Metal-binding</keyword>
<evidence type="ECO:0000313" key="6">
    <source>
        <dbReference type="EMBL" id="RXG23480.1"/>
    </source>
</evidence>
<dbReference type="EC" id="3.6.1.1" evidence="2"/>
<dbReference type="Pfam" id="PF00719">
    <property type="entry name" value="Pyrophosphatase"/>
    <property type="match status" value="1"/>
</dbReference>
<dbReference type="GO" id="GO:0004427">
    <property type="term" value="F:inorganic diphosphate phosphatase activity"/>
    <property type="evidence" value="ECO:0007669"/>
    <property type="project" value="UniProtKB-EC"/>
</dbReference>
<keyword evidence="4" id="KW-0378">Hydrolase</keyword>
<dbReference type="Gene3D" id="3.90.80.10">
    <property type="entry name" value="Inorganic pyrophosphatase"/>
    <property type="match status" value="1"/>
</dbReference>
<evidence type="ECO:0000256" key="1">
    <source>
        <dbReference type="ARBA" id="ARBA00001946"/>
    </source>
</evidence>
<dbReference type="OrthoDB" id="5187599at2"/>
<name>A0A4Q0P9L0_9FLAO</name>
<dbReference type="SUPFAM" id="SSF50324">
    <property type="entry name" value="Inorganic pyrophosphatase"/>
    <property type="match status" value="1"/>
</dbReference>
<comment type="cofactor">
    <cofactor evidence="1">
        <name>Mg(2+)</name>
        <dbReference type="ChEBI" id="CHEBI:18420"/>
    </cofactor>
</comment>
<dbReference type="GO" id="GO:0000287">
    <property type="term" value="F:magnesium ion binding"/>
    <property type="evidence" value="ECO:0007669"/>
    <property type="project" value="InterPro"/>
</dbReference>
<dbReference type="PROSITE" id="PS00387">
    <property type="entry name" value="PPASE"/>
    <property type="match status" value="1"/>
</dbReference>
<keyword evidence="7" id="KW-1185">Reference proteome</keyword>
<evidence type="ECO:0000256" key="4">
    <source>
        <dbReference type="ARBA" id="ARBA00022801"/>
    </source>
</evidence>
<dbReference type="GO" id="GO:0005737">
    <property type="term" value="C:cytoplasm"/>
    <property type="evidence" value="ECO:0007669"/>
    <property type="project" value="InterPro"/>
</dbReference>
<reference evidence="6 7" key="1">
    <citation type="submission" date="2018-07" db="EMBL/GenBank/DDBJ databases">
        <title>Leeuwenhoekiella genomics.</title>
        <authorList>
            <person name="Tahon G."/>
            <person name="Willems A."/>
        </authorList>
    </citation>
    <scope>NUCLEOTIDE SEQUENCE [LARGE SCALE GENOMIC DNA]</scope>
    <source>
        <strain evidence="6 7">LMG 22550</strain>
    </source>
</reference>
<protein>
    <recommendedName>
        <fullName evidence="2">inorganic diphosphatase</fullName>
        <ecNumber evidence="2">3.6.1.1</ecNumber>
    </recommendedName>
</protein>